<organism evidence="5 6">
    <name type="scientific">Sphingobacterium kitahiroshimense</name>
    <dbReference type="NCBI Taxonomy" id="470446"/>
    <lineage>
        <taxon>Bacteria</taxon>
        <taxon>Pseudomonadati</taxon>
        <taxon>Bacteroidota</taxon>
        <taxon>Sphingobacteriia</taxon>
        <taxon>Sphingobacteriales</taxon>
        <taxon>Sphingobacteriaceae</taxon>
        <taxon>Sphingobacterium</taxon>
    </lineage>
</organism>
<dbReference type="InterPro" id="IPR039426">
    <property type="entry name" value="TonB-dep_rcpt-like"/>
</dbReference>
<reference evidence="5 6" key="1">
    <citation type="submission" date="2024-04" db="EMBL/GenBank/DDBJ databases">
        <title>WGS of bacteria from Torrens River.</title>
        <authorList>
            <person name="Wyrsch E.R."/>
            <person name="Drigo B."/>
        </authorList>
    </citation>
    <scope>NUCLEOTIDE SEQUENCE [LARGE SCALE GENOMIC DNA]</scope>
    <source>
        <strain evidence="5 6">TWI391</strain>
    </source>
</reference>
<sequence>MKINEHLKKRALIFALGSIVLTSPLYGQQKGRVKGTVVSQTGSLLSGVTVTVTDSLNKVITNTATDAKGLFLFESLEAGKSYNIRFSIVGYGNKEENNFIVKPADNNSILIRMEEGSSQLDEVVVVGYGTQKKANLTGAVDMVGKEVFEGRMAANATQMLQGAVPNLNINLADGKPSRSASFNIRGTTSIGQGGAALVLIDGVEGDPANLNPDDIESVSVLKDASSAAIYGSRGTFGVVLISTKKAKQGRTSVNYSGSLASQKPTATPQFVTDGYTYASHFSEAYNSWNNYSSIPSKMNKTQPFSLAWLEEFKRRNDAGIQEQVTVDGNGNYVYYGNEDYYKALIKDNTMAQNHNIAINGSSGKTDFYLSGRYYGYDGLYRYNTDKFRSLNLRAKGGIQVTNWLRIANNLDYSAKKYHIPMTVGEGGNILRNIADEGHPTSPIFNPDGTLSYSAAYSVGDFIMSKNGKDTDDGLLRNTTSFETKFFNNTFRVKGDFTFMNKDDVATRIRIPIPYSIKEGEILQLATQYNDISKYVLQERNLFTNIYAEYENTFKQNHYFKGLIGYNYEQKVRESVDVSKNGLLTNDVSNINLALGDAITASGNYEKYRIAGLFFRANYAYKDRYLFEVNGRYDGSSKFPIGSQWAFFPSASLGWRASQEDFWSVNPEIISDLKFRGSYGSLGNGNIKSYSFLQIYNISTSDRIINGERPRYTQQPVVLPDQLTWETATTANFGVDMSFLNGKLQLVADMYTRKTTDMFTVGMTLPDIFGATSPKGNYADMTTNGYELTLSYNNRFDVAGKSLRYSIRGTLADYKSKIDKYNNLTGTLGDYYAGQTVGEIWGYETQGLFQSQAEIDNAAKQILIKSSSAGIVYPGDVRFADLNGDGKIDYGTNTLDNHGDKKIIGNKDPRYIYGFNFNADWNGISLSTFFQGVGRQNWYPSNESIFWGQYNRPYNNLPEWHLNNYWTEDNKGAYLPRYAGYNQSIKETPQTRYLQNVGYIRLKNIQVGYSLPKSIVSRWGFQDIKASLSGENLWSWSPFYKHTRDLDVSNIGSSDPDISDSNAGDGFNYPTMKSISLGISVTF</sequence>
<keyword evidence="6" id="KW-1185">Reference proteome</keyword>
<dbReference type="Pfam" id="PF07715">
    <property type="entry name" value="Plug"/>
    <property type="match status" value="1"/>
</dbReference>
<dbReference type="InterPro" id="IPR023997">
    <property type="entry name" value="TonB-dep_OMP_SusC/RagA_CS"/>
</dbReference>
<comment type="caution">
    <text evidence="5">The sequence shown here is derived from an EMBL/GenBank/DDBJ whole genome shotgun (WGS) entry which is preliminary data.</text>
</comment>
<evidence type="ECO:0000256" key="1">
    <source>
        <dbReference type="PROSITE-ProRule" id="PRU01360"/>
    </source>
</evidence>
<keyword evidence="1 2" id="KW-0472">Membrane</keyword>
<dbReference type="Gene3D" id="2.170.130.10">
    <property type="entry name" value="TonB-dependent receptor, plug domain"/>
    <property type="match status" value="1"/>
</dbReference>
<dbReference type="NCBIfam" id="TIGR04057">
    <property type="entry name" value="SusC_RagA_signa"/>
    <property type="match status" value="1"/>
</dbReference>
<evidence type="ECO:0000259" key="3">
    <source>
        <dbReference type="Pfam" id="PF00593"/>
    </source>
</evidence>
<comment type="subcellular location">
    <subcellularLocation>
        <location evidence="1">Cell outer membrane</location>
        <topology evidence="1">Multi-pass membrane protein</topology>
    </subcellularLocation>
</comment>
<evidence type="ECO:0000259" key="4">
    <source>
        <dbReference type="Pfam" id="PF07715"/>
    </source>
</evidence>
<evidence type="ECO:0000313" key="6">
    <source>
        <dbReference type="Proteomes" id="UP001409291"/>
    </source>
</evidence>
<evidence type="ECO:0000313" key="5">
    <source>
        <dbReference type="EMBL" id="MEN5377834.1"/>
    </source>
</evidence>
<dbReference type="InterPro" id="IPR037066">
    <property type="entry name" value="Plug_dom_sf"/>
</dbReference>
<dbReference type="InterPro" id="IPR000531">
    <property type="entry name" value="Beta-barrel_TonB"/>
</dbReference>
<dbReference type="InterPro" id="IPR023996">
    <property type="entry name" value="TonB-dep_OMP_SusC/RagA"/>
</dbReference>
<keyword evidence="2" id="KW-0798">TonB box</keyword>
<keyword evidence="1" id="KW-0812">Transmembrane</keyword>
<comment type="similarity">
    <text evidence="1 2">Belongs to the TonB-dependent receptor family.</text>
</comment>
<keyword evidence="1" id="KW-0813">Transport</keyword>
<dbReference type="Pfam" id="PF13620">
    <property type="entry name" value="CarboxypepD_reg"/>
    <property type="match status" value="1"/>
</dbReference>
<evidence type="ECO:0000256" key="2">
    <source>
        <dbReference type="RuleBase" id="RU003357"/>
    </source>
</evidence>
<dbReference type="InterPro" id="IPR008969">
    <property type="entry name" value="CarboxyPept-like_regulatory"/>
</dbReference>
<dbReference type="EMBL" id="JBDJNQ010000004">
    <property type="protein sequence ID" value="MEN5377834.1"/>
    <property type="molecule type" value="Genomic_DNA"/>
</dbReference>
<dbReference type="PROSITE" id="PS52016">
    <property type="entry name" value="TONB_DEPENDENT_REC_3"/>
    <property type="match status" value="1"/>
</dbReference>
<dbReference type="SUPFAM" id="SSF49464">
    <property type="entry name" value="Carboxypeptidase regulatory domain-like"/>
    <property type="match status" value="1"/>
</dbReference>
<keyword evidence="1" id="KW-0998">Cell outer membrane</keyword>
<keyword evidence="5" id="KW-0675">Receptor</keyword>
<proteinExistence type="inferred from homology"/>
<feature type="domain" description="TonB-dependent receptor-like beta-barrel" evidence="3">
    <location>
        <begin position="447"/>
        <end position="833"/>
    </location>
</feature>
<keyword evidence="1" id="KW-1134">Transmembrane beta strand</keyword>
<gene>
    <name evidence="5" type="ORF">ABE541_11210</name>
</gene>
<dbReference type="NCBIfam" id="TIGR04056">
    <property type="entry name" value="OMP_RagA_SusC"/>
    <property type="match status" value="1"/>
</dbReference>
<dbReference type="SUPFAM" id="SSF56935">
    <property type="entry name" value="Porins"/>
    <property type="match status" value="1"/>
</dbReference>
<protein>
    <submittedName>
        <fullName evidence="5">TonB-dependent receptor</fullName>
    </submittedName>
</protein>
<dbReference type="Gene3D" id="2.60.40.1120">
    <property type="entry name" value="Carboxypeptidase-like, regulatory domain"/>
    <property type="match status" value="1"/>
</dbReference>
<accession>A0ABV0BSR4</accession>
<feature type="domain" description="TonB-dependent receptor plug" evidence="4">
    <location>
        <begin position="133"/>
        <end position="238"/>
    </location>
</feature>
<dbReference type="Proteomes" id="UP001409291">
    <property type="component" value="Unassembled WGS sequence"/>
</dbReference>
<dbReference type="RefSeq" id="WP_132773594.1">
    <property type="nucleotide sequence ID" value="NZ_JAOQNK010000001.1"/>
</dbReference>
<name>A0ABV0BSR4_9SPHI</name>
<dbReference type="InterPro" id="IPR012910">
    <property type="entry name" value="Plug_dom"/>
</dbReference>
<dbReference type="Pfam" id="PF00593">
    <property type="entry name" value="TonB_dep_Rec_b-barrel"/>
    <property type="match status" value="1"/>
</dbReference>